<proteinExistence type="predicted"/>
<keyword evidence="3" id="KW-1185">Reference proteome</keyword>
<comment type="caution">
    <text evidence="2">The sequence shown here is derived from an EMBL/GenBank/DDBJ whole genome shotgun (WGS) entry which is preliminary data.</text>
</comment>
<evidence type="ECO:0000313" key="3">
    <source>
        <dbReference type="Proteomes" id="UP000664122"/>
    </source>
</evidence>
<sequence length="126" mass="13828">MDPLIGLSEVARNLALPAIGSFGVLIACWQALMARRKNGLDILAKSAELFAGADAGGKRAAFALLLDAAENRSTREMALPLLLHYISEEDDMDVLQSWRDLAEDRDLARYVTWQIDGLKEVEANAQ</sequence>
<keyword evidence="1" id="KW-1133">Transmembrane helix</keyword>
<evidence type="ECO:0000313" key="2">
    <source>
        <dbReference type="EMBL" id="MBO0664120.1"/>
    </source>
</evidence>
<gene>
    <name evidence="2" type="ORF">J1C48_16195</name>
</gene>
<keyword evidence="1" id="KW-0812">Transmembrane</keyword>
<name>A0A939G1H4_9HYPH</name>
<reference evidence="2" key="1">
    <citation type="submission" date="2021-03" db="EMBL/GenBank/DDBJ databases">
        <title>Whole genome sequence of Jiella sp. CQZ9-1.</title>
        <authorList>
            <person name="Tuo L."/>
        </authorList>
    </citation>
    <scope>NUCLEOTIDE SEQUENCE</scope>
    <source>
        <strain evidence="2">CQZ9-1</strain>
    </source>
</reference>
<evidence type="ECO:0000256" key="1">
    <source>
        <dbReference type="SAM" id="Phobius"/>
    </source>
</evidence>
<dbReference type="EMBL" id="JAFMPP010000016">
    <property type="protein sequence ID" value="MBO0664120.1"/>
    <property type="molecule type" value="Genomic_DNA"/>
</dbReference>
<dbReference type="RefSeq" id="WP_207259037.1">
    <property type="nucleotide sequence ID" value="NZ_JAFMPP010000016.1"/>
</dbReference>
<protein>
    <submittedName>
        <fullName evidence="2">Uncharacterized protein</fullName>
    </submittedName>
</protein>
<dbReference type="AlphaFoldDB" id="A0A939G1H4"/>
<accession>A0A939G1H4</accession>
<organism evidence="2 3">
    <name type="scientific">Jiella flava</name>
    <dbReference type="NCBI Taxonomy" id="2816857"/>
    <lineage>
        <taxon>Bacteria</taxon>
        <taxon>Pseudomonadati</taxon>
        <taxon>Pseudomonadota</taxon>
        <taxon>Alphaproteobacteria</taxon>
        <taxon>Hyphomicrobiales</taxon>
        <taxon>Aurantimonadaceae</taxon>
        <taxon>Jiella</taxon>
    </lineage>
</organism>
<dbReference type="Proteomes" id="UP000664122">
    <property type="component" value="Unassembled WGS sequence"/>
</dbReference>
<keyword evidence="1" id="KW-0472">Membrane</keyword>
<feature type="transmembrane region" description="Helical" evidence="1">
    <location>
        <begin position="14"/>
        <end position="32"/>
    </location>
</feature>